<dbReference type="EMBL" id="MHTJ01000004">
    <property type="protein sequence ID" value="OHA58236.1"/>
    <property type="molecule type" value="Genomic_DNA"/>
</dbReference>
<dbReference type="Pfam" id="PF01844">
    <property type="entry name" value="HNH"/>
    <property type="match status" value="1"/>
</dbReference>
<dbReference type="AlphaFoldDB" id="A0A1G2QCD9"/>
<evidence type="ECO:0000259" key="1">
    <source>
        <dbReference type="SMART" id="SM00507"/>
    </source>
</evidence>
<dbReference type="GO" id="GO:0008270">
    <property type="term" value="F:zinc ion binding"/>
    <property type="evidence" value="ECO:0007669"/>
    <property type="project" value="InterPro"/>
</dbReference>
<dbReference type="Proteomes" id="UP000177043">
    <property type="component" value="Unassembled WGS sequence"/>
</dbReference>
<evidence type="ECO:0000313" key="2">
    <source>
        <dbReference type="EMBL" id="OHA58236.1"/>
    </source>
</evidence>
<name>A0A1G2QCD9_9BACT</name>
<dbReference type="PANTHER" id="PTHR33877">
    <property type="entry name" value="SLL1193 PROTEIN"/>
    <property type="match status" value="1"/>
</dbReference>
<organism evidence="2 3">
    <name type="scientific">Candidatus Vogelbacteria bacterium RIFOXYD1_FULL_44_32</name>
    <dbReference type="NCBI Taxonomy" id="1802438"/>
    <lineage>
        <taxon>Bacteria</taxon>
        <taxon>Candidatus Vogeliibacteriota</taxon>
    </lineage>
</organism>
<reference evidence="2 3" key="1">
    <citation type="journal article" date="2016" name="Nat. Commun.">
        <title>Thousands of microbial genomes shed light on interconnected biogeochemical processes in an aquifer system.</title>
        <authorList>
            <person name="Anantharaman K."/>
            <person name="Brown C.T."/>
            <person name="Hug L.A."/>
            <person name="Sharon I."/>
            <person name="Castelle C.J."/>
            <person name="Probst A.J."/>
            <person name="Thomas B.C."/>
            <person name="Singh A."/>
            <person name="Wilkins M.J."/>
            <person name="Karaoz U."/>
            <person name="Brodie E.L."/>
            <person name="Williams K.H."/>
            <person name="Hubbard S.S."/>
            <person name="Banfield J.F."/>
        </authorList>
    </citation>
    <scope>NUCLEOTIDE SEQUENCE [LARGE SCALE GENOMIC DNA]</scope>
</reference>
<dbReference type="CDD" id="cd00085">
    <property type="entry name" value="HNHc"/>
    <property type="match status" value="1"/>
</dbReference>
<feature type="domain" description="HNH nuclease" evidence="1">
    <location>
        <begin position="121"/>
        <end position="171"/>
    </location>
</feature>
<dbReference type="GO" id="GO:0003676">
    <property type="term" value="F:nucleic acid binding"/>
    <property type="evidence" value="ECO:0007669"/>
    <property type="project" value="InterPro"/>
</dbReference>
<comment type="caution">
    <text evidence="2">The sequence shown here is derived from an EMBL/GenBank/DDBJ whole genome shotgun (WGS) entry which is preliminary data.</text>
</comment>
<dbReference type="GO" id="GO:0004519">
    <property type="term" value="F:endonuclease activity"/>
    <property type="evidence" value="ECO:0007669"/>
    <property type="project" value="InterPro"/>
</dbReference>
<dbReference type="InterPro" id="IPR052892">
    <property type="entry name" value="NA-targeting_endonuclease"/>
</dbReference>
<dbReference type="STRING" id="1802438.A2571_03185"/>
<accession>A0A1G2QCD9</accession>
<dbReference type="InterPro" id="IPR003615">
    <property type="entry name" value="HNH_nuc"/>
</dbReference>
<protein>
    <recommendedName>
        <fullName evidence="1">HNH nuclease domain-containing protein</fullName>
    </recommendedName>
</protein>
<dbReference type="PANTHER" id="PTHR33877:SF1">
    <property type="entry name" value="TYPE IV METHYL-DIRECTED RESTRICTION ENZYME ECOKMCRA"/>
    <property type="match status" value="1"/>
</dbReference>
<proteinExistence type="predicted"/>
<dbReference type="SMART" id="SM00507">
    <property type="entry name" value="HNHc"/>
    <property type="match status" value="1"/>
</dbReference>
<gene>
    <name evidence="2" type="ORF">A2571_03185</name>
</gene>
<dbReference type="InterPro" id="IPR002711">
    <property type="entry name" value="HNH"/>
</dbReference>
<evidence type="ECO:0000313" key="3">
    <source>
        <dbReference type="Proteomes" id="UP000177043"/>
    </source>
</evidence>
<sequence length="177" mass="20280">MIIKEEGIIKDGKIIVQIGKGLGARSLEFCFTDFFSSISFLKEQEKTPVKSDGLRAGSWFFKSKMYIVSGQTPYSDEEIKLRIKHFVIKKEKELTKISKEVEAFENFDQARSARRGRIPDDVRLFVWQRDEGKCIKCGTKEKLEFDHIIPVVAGGANTQRNIQLLCELCNRTKGKNI</sequence>
<dbReference type="Gene3D" id="1.10.30.50">
    <property type="match status" value="1"/>
</dbReference>